<comment type="caution">
    <text evidence="3">The sequence shown here is derived from an EMBL/GenBank/DDBJ whole genome shotgun (WGS) entry which is preliminary data.</text>
</comment>
<dbReference type="RefSeq" id="WP_380753035.1">
    <property type="nucleotide sequence ID" value="NZ_JBHULT010000010.1"/>
</dbReference>
<dbReference type="Proteomes" id="UP001597468">
    <property type="component" value="Unassembled WGS sequence"/>
</dbReference>
<dbReference type="EMBL" id="JBHULT010000010">
    <property type="protein sequence ID" value="MFD2518613.1"/>
    <property type="molecule type" value="Genomic_DNA"/>
</dbReference>
<keyword evidence="2" id="KW-0472">Membrane</keyword>
<evidence type="ECO:0000313" key="4">
    <source>
        <dbReference type="Proteomes" id="UP001597468"/>
    </source>
</evidence>
<evidence type="ECO:0000256" key="2">
    <source>
        <dbReference type="SAM" id="Phobius"/>
    </source>
</evidence>
<reference evidence="4" key="1">
    <citation type="journal article" date="2019" name="Int. J. Syst. Evol. Microbiol.">
        <title>The Global Catalogue of Microorganisms (GCM) 10K type strain sequencing project: providing services to taxonomists for standard genome sequencing and annotation.</title>
        <authorList>
            <consortium name="The Broad Institute Genomics Platform"/>
            <consortium name="The Broad Institute Genome Sequencing Center for Infectious Disease"/>
            <person name="Wu L."/>
            <person name="Ma J."/>
        </authorList>
    </citation>
    <scope>NUCLEOTIDE SEQUENCE [LARGE SCALE GENOMIC DNA]</scope>
    <source>
        <strain evidence="4">KCTC 42585</strain>
    </source>
</reference>
<feature type="region of interest" description="Disordered" evidence="1">
    <location>
        <begin position="162"/>
        <end position="183"/>
    </location>
</feature>
<evidence type="ECO:0000313" key="3">
    <source>
        <dbReference type="EMBL" id="MFD2518613.1"/>
    </source>
</evidence>
<feature type="transmembrane region" description="Helical" evidence="2">
    <location>
        <begin position="44"/>
        <end position="67"/>
    </location>
</feature>
<protein>
    <submittedName>
        <fullName evidence="3">Uncharacterized protein</fullName>
    </submittedName>
</protein>
<feature type="transmembrane region" description="Helical" evidence="2">
    <location>
        <begin position="124"/>
        <end position="147"/>
    </location>
</feature>
<evidence type="ECO:0000256" key="1">
    <source>
        <dbReference type="SAM" id="MobiDB-lite"/>
    </source>
</evidence>
<sequence>MHLSVRRPIMGGFVFAVAMGISIFTFGEITGIQAKELLETSVSGIISLCYVVVIGTIYILVIILHLLSVPIPRVTKLRLRHYHLLLNIARFSTLLIISAVTVLLLLNIPFTRIRGVADSHYLKIYYVILGVASIIAGGFISVITMIYHTIRTIINQKVDGSKRRKRNRKIKMNQTSPSEENPV</sequence>
<feature type="transmembrane region" description="Helical" evidence="2">
    <location>
        <begin position="88"/>
        <end position="108"/>
    </location>
</feature>
<feature type="transmembrane region" description="Helical" evidence="2">
    <location>
        <begin position="12"/>
        <end position="32"/>
    </location>
</feature>
<keyword evidence="4" id="KW-1185">Reference proteome</keyword>
<feature type="compositionally biased region" description="Polar residues" evidence="1">
    <location>
        <begin position="172"/>
        <end position="183"/>
    </location>
</feature>
<proteinExistence type="predicted"/>
<organism evidence="3 4">
    <name type="scientific">Salinimicrobium flavum</name>
    <dbReference type="NCBI Taxonomy" id="1737065"/>
    <lineage>
        <taxon>Bacteria</taxon>
        <taxon>Pseudomonadati</taxon>
        <taxon>Bacteroidota</taxon>
        <taxon>Flavobacteriia</taxon>
        <taxon>Flavobacteriales</taxon>
        <taxon>Flavobacteriaceae</taxon>
        <taxon>Salinimicrobium</taxon>
    </lineage>
</organism>
<accession>A0ABW5J0G9</accession>
<feature type="compositionally biased region" description="Basic residues" evidence="1">
    <location>
        <begin position="162"/>
        <end position="171"/>
    </location>
</feature>
<keyword evidence="2" id="KW-1133">Transmembrane helix</keyword>
<gene>
    <name evidence="3" type="ORF">ACFSTG_11955</name>
</gene>
<keyword evidence="2" id="KW-0812">Transmembrane</keyword>
<name>A0ABW5J0G9_9FLAO</name>